<evidence type="ECO:0000313" key="8">
    <source>
        <dbReference type="Proteomes" id="UP001237642"/>
    </source>
</evidence>
<name>A0AAD8J7F7_9APIA</name>
<dbReference type="InterPro" id="IPR036236">
    <property type="entry name" value="Znf_C2H2_sf"/>
</dbReference>
<evidence type="ECO:0000256" key="5">
    <source>
        <dbReference type="SAM" id="MobiDB-lite"/>
    </source>
</evidence>
<accession>A0AAD8J7F7</accession>
<dbReference type="InterPro" id="IPR003656">
    <property type="entry name" value="Znf_BED"/>
</dbReference>
<keyword evidence="2 4" id="KW-0863">Zinc-finger</keyword>
<evidence type="ECO:0000256" key="1">
    <source>
        <dbReference type="ARBA" id="ARBA00022723"/>
    </source>
</evidence>
<dbReference type="InterPro" id="IPR012337">
    <property type="entry name" value="RNaseH-like_sf"/>
</dbReference>
<protein>
    <recommendedName>
        <fullName evidence="6">BED-type domain-containing protein</fullName>
    </recommendedName>
</protein>
<dbReference type="Pfam" id="PF14372">
    <property type="entry name" value="hAT-like_RNase-H"/>
    <property type="match status" value="1"/>
</dbReference>
<evidence type="ECO:0000256" key="3">
    <source>
        <dbReference type="ARBA" id="ARBA00022833"/>
    </source>
</evidence>
<evidence type="ECO:0000256" key="4">
    <source>
        <dbReference type="PROSITE-ProRule" id="PRU00027"/>
    </source>
</evidence>
<evidence type="ECO:0000256" key="2">
    <source>
        <dbReference type="ARBA" id="ARBA00022771"/>
    </source>
</evidence>
<feature type="region of interest" description="Disordered" evidence="5">
    <location>
        <begin position="1"/>
        <end position="68"/>
    </location>
</feature>
<keyword evidence="3" id="KW-0862">Zinc</keyword>
<feature type="compositionally biased region" description="Basic residues" evidence="5">
    <location>
        <begin position="40"/>
        <end position="50"/>
    </location>
</feature>
<dbReference type="PANTHER" id="PTHR23272:SF193">
    <property type="entry name" value="OS07G0624100 PROTEIN"/>
    <property type="match status" value="1"/>
</dbReference>
<dbReference type="SMART" id="SM00614">
    <property type="entry name" value="ZnF_BED"/>
    <property type="match status" value="1"/>
</dbReference>
<dbReference type="PANTHER" id="PTHR23272">
    <property type="entry name" value="BED FINGER-RELATED"/>
    <property type="match status" value="1"/>
</dbReference>
<organism evidence="7 8">
    <name type="scientific">Heracleum sosnowskyi</name>
    <dbReference type="NCBI Taxonomy" id="360622"/>
    <lineage>
        <taxon>Eukaryota</taxon>
        <taxon>Viridiplantae</taxon>
        <taxon>Streptophyta</taxon>
        <taxon>Embryophyta</taxon>
        <taxon>Tracheophyta</taxon>
        <taxon>Spermatophyta</taxon>
        <taxon>Magnoliopsida</taxon>
        <taxon>eudicotyledons</taxon>
        <taxon>Gunneridae</taxon>
        <taxon>Pentapetalae</taxon>
        <taxon>asterids</taxon>
        <taxon>campanulids</taxon>
        <taxon>Apiales</taxon>
        <taxon>Apiaceae</taxon>
        <taxon>Apioideae</taxon>
        <taxon>apioid superclade</taxon>
        <taxon>Tordylieae</taxon>
        <taxon>Tordyliinae</taxon>
        <taxon>Heracleum</taxon>
    </lineage>
</organism>
<dbReference type="EMBL" id="JAUIZM010000002">
    <property type="protein sequence ID" value="KAK1397195.1"/>
    <property type="molecule type" value="Genomic_DNA"/>
</dbReference>
<dbReference type="Proteomes" id="UP001237642">
    <property type="component" value="Unassembled WGS sequence"/>
</dbReference>
<reference evidence="7" key="1">
    <citation type="submission" date="2023-02" db="EMBL/GenBank/DDBJ databases">
        <title>Genome of toxic invasive species Heracleum sosnowskyi carries increased number of genes despite the absence of recent whole-genome duplications.</title>
        <authorList>
            <person name="Schelkunov M."/>
            <person name="Shtratnikova V."/>
            <person name="Makarenko M."/>
            <person name="Klepikova A."/>
            <person name="Omelchenko D."/>
            <person name="Novikova G."/>
            <person name="Obukhova E."/>
            <person name="Bogdanov V."/>
            <person name="Penin A."/>
            <person name="Logacheva M."/>
        </authorList>
    </citation>
    <scope>NUCLEOTIDE SEQUENCE</scope>
    <source>
        <strain evidence="7">Hsosn_3</strain>
        <tissue evidence="7">Leaf</tissue>
    </source>
</reference>
<dbReference type="PROSITE" id="PS50808">
    <property type="entry name" value="ZF_BED"/>
    <property type="match status" value="1"/>
</dbReference>
<dbReference type="GO" id="GO:0008270">
    <property type="term" value="F:zinc ion binding"/>
    <property type="evidence" value="ECO:0007669"/>
    <property type="project" value="UniProtKB-KW"/>
</dbReference>
<feature type="domain" description="BED-type" evidence="6">
    <location>
        <begin position="66"/>
        <end position="123"/>
    </location>
</feature>
<gene>
    <name evidence="7" type="ORF">POM88_007058</name>
</gene>
<dbReference type="AlphaFoldDB" id="A0AAD8J7F7"/>
<dbReference type="GO" id="GO:0003677">
    <property type="term" value="F:DNA binding"/>
    <property type="evidence" value="ECO:0007669"/>
    <property type="project" value="InterPro"/>
</dbReference>
<dbReference type="InterPro" id="IPR025525">
    <property type="entry name" value="hAT-like_transposase_RNase-H"/>
</dbReference>
<proteinExistence type="predicted"/>
<reference evidence="7" key="2">
    <citation type="submission" date="2023-05" db="EMBL/GenBank/DDBJ databases">
        <authorList>
            <person name="Schelkunov M.I."/>
        </authorList>
    </citation>
    <scope>NUCLEOTIDE SEQUENCE</scope>
    <source>
        <strain evidence="7">Hsosn_3</strain>
        <tissue evidence="7">Leaf</tissue>
    </source>
</reference>
<sequence length="410" mass="46906">MDQFVVPIEIEMEGVTETPPNPTQNITGNTTQKTIPNTTPKKKKPIKLKSPKKEGDEPLTNNKKPTRTSDVWEHFTKVKGGDPNNPRCNCNYCGADYACHSTRVGTSSLWVHFRKCKKRVDKKQKVLSFKKETGGGSNLLAVTFNKAFGRYEDEDDKFLSYFNEKENGKKRIGPPMYSDWQAAAVFVKFLATFYEVTLKFSSTLNVTSNNFYHEICEVQGVVLDPRYKMRYLKYCFENVYDAESVARIVVKVEALLQRLYTSYDSQAANVGPKVDGITVPKTAGTGSAPNKRRLLENYMHQQQMEISEQKNDLDRYLNEEPLNPMNSSFDILMWWKDNSERSSLSPKMVEVLVCTQSWLKGDKGGLKLNDFIDETYSYQFVEEENVNKIKDQTTSEKIATKDINDNIIDV</sequence>
<feature type="compositionally biased region" description="Low complexity" evidence="5">
    <location>
        <begin position="30"/>
        <end position="39"/>
    </location>
</feature>
<keyword evidence="8" id="KW-1185">Reference proteome</keyword>
<keyword evidence="1" id="KW-0479">Metal-binding</keyword>
<evidence type="ECO:0000313" key="7">
    <source>
        <dbReference type="EMBL" id="KAK1397195.1"/>
    </source>
</evidence>
<evidence type="ECO:0000259" key="6">
    <source>
        <dbReference type="PROSITE" id="PS50808"/>
    </source>
</evidence>
<dbReference type="SUPFAM" id="SSF53098">
    <property type="entry name" value="Ribonuclease H-like"/>
    <property type="match status" value="1"/>
</dbReference>
<dbReference type="SUPFAM" id="SSF57667">
    <property type="entry name" value="beta-beta-alpha zinc fingers"/>
    <property type="match status" value="1"/>
</dbReference>
<comment type="caution">
    <text evidence="7">The sequence shown here is derived from an EMBL/GenBank/DDBJ whole genome shotgun (WGS) entry which is preliminary data.</text>
</comment>